<reference evidence="8 9" key="1">
    <citation type="submission" date="2024-12" db="EMBL/GenBank/DDBJ databases">
        <title>The unique morphological basis and parallel evolutionary history of personate flowers in Penstemon.</title>
        <authorList>
            <person name="Depatie T.H."/>
            <person name="Wessinger C.A."/>
        </authorList>
    </citation>
    <scope>NUCLEOTIDE SEQUENCE [LARGE SCALE GENOMIC DNA]</scope>
    <source>
        <strain evidence="8">WTNN_2</strain>
        <tissue evidence="8">Leaf</tissue>
    </source>
</reference>
<accession>A0ABD3RR13</accession>
<evidence type="ECO:0000256" key="2">
    <source>
        <dbReference type="ARBA" id="ARBA00022448"/>
    </source>
</evidence>
<dbReference type="InterPro" id="IPR056536">
    <property type="entry name" value="TPR_NUP160_C"/>
</dbReference>
<dbReference type="PANTHER" id="PTHR21286">
    <property type="entry name" value="NUCLEAR PORE COMPLEX PROTEIN NUP160"/>
    <property type="match status" value="1"/>
</dbReference>
<keyword evidence="2" id="KW-0813">Transport</keyword>
<keyword evidence="9" id="KW-1185">Reference proteome</keyword>
<evidence type="ECO:0008006" key="10">
    <source>
        <dbReference type="Google" id="ProtNLM"/>
    </source>
</evidence>
<dbReference type="Pfam" id="PF23347">
    <property type="entry name" value="TPR_Nup160_C"/>
    <property type="match status" value="1"/>
</dbReference>
<evidence type="ECO:0000259" key="5">
    <source>
        <dbReference type="Pfam" id="PF17238"/>
    </source>
</evidence>
<evidence type="ECO:0000256" key="3">
    <source>
        <dbReference type="ARBA" id="ARBA00023242"/>
    </source>
</evidence>
<feature type="domain" description="Nucleoporin Nup120/160 beta-propeller" evidence="4">
    <location>
        <begin position="61"/>
        <end position="524"/>
    </location>
</feature>
<dbReference type="PANTHER" id="PTHR21286:SF0">
    <property type="entry name" value="NUCLEAR PORE COMPLEX PROTEIN NUP160"/>
    <property type="match status" value="1"/>
</dbReference>
<evidence type="ECO:0000256" key="1">
    <source>
        <dbReference type="ARBA" id="ARBA00004123"/>
    </source>
</evidence>
<sequence>MESSNDWRMAGMEVPLLSTDSIDWIQLSVPSNYTPNTSLHHPLAKDFSSSCAVGNPPSYYIWKTFQSQSNMLEILELCGHREISGVGLRLIFPDALFPFAFICKDDSKFASGNHIVLYALTISGVAYLIRLRKKFEYATSSLVPTDEILEYNTQLDPHHRPITSAFATKGYLVIGRSDGSIGCFQLGKLDPSAPGFVSELRDDAGFGLLWGLLSRNPTVAAVQDLVISEVQQGQLLFALHSDGVFRVWDLASHSKIFSHAMTVPTSTGAFVRLWVGEANNDTGMIPLAMLHKQNLDVNVETIYIYILRCNAGDRVPLSLEPSFKKISLSEAGPIDVKLTSNKVWILKEEGLMMQDLLYNDMREGSAHYYALQETFVADLLFQSPEHSADDLLWLAYSAFSSSKEEIAPFVSSVFLHRLLSPGVHSNAVLKQTLGDYNKHFTYSEFGSFTVDGLKNEILSLFEHQGDYGSPVNILQWWKFFCTRYVNNWSKINAACGLLIDTFTGAIGLVRKSTISLCRGLEDVERIVYGFYEEQNKIGLGSGNELDQKILLFELLQCVRKVSQQLGKASSAIFYESLLRTPNKSTEEIVHRFVKILETGYSSSIASMQISELGADTAWEKELSNHRNLRKFSADIFLSLQAICNKANSWDKVLDVVESYLKFLVPHKVVTNFNSEAIFHINGAAIVHTTSQIAKVMFESSLDVLMLLSYMTSISGQIYLSYDDISRVKLGLIPMIQEIVTEWHIIHFLGTTPSESRAIEDFSSQLSSLQIDSNADKRLWNGRLGKCEFPLAFILLWGMRSPSGALGNHSFERLPSPSSLISLSQEFTSWIIWGTTGEESSIFFVHSIGLALILLRHGQYKAAEYLLTLVDAYSHEEKVFESLQAVDGKLSTLFHLLGCCLVAQTQHGLHGPLKDRKVGEAVCFFFRAASVEGSSKSLQSLPREAGWMRIDFSGFPSTATWKLQYYQWVMQLFEQYNMSEAACQFALAALEQVDEAFGTMHSSSKEYFGESVTSVKGRFWANIFKFTLDLNNYHDAYCAIISNPDEDSKHICLRRFIIVLYERGAVKMLCDGQLPLIGLVDKVEQELVWKAERSDLSTKPNPFKLLYAFEMHRHNWRRAASYIYLHSVRLRAGAAVKDHQIKSLTLQERLNGLSAAINALQLVHPAYAWIDAPAEDTSIDKEKFPRKKPRMIMQEQSPNDVLPQRLQSYLDVEKLENEFVLTSAEYLLSLVNVKWTFAGSGKPSSDLIDLLVESSSYDMAFTVILRFWKGSGLKSELERVFVTMALKCCSNRSVPPLHGKDRRMHGLLLNSSEEEVVHDSFDSATTVQESTGSNHWETLEIYLDKYRAFHPRLPLTVATTLLSADPQVELPLWLVRIFKDNKNEGSFGMTGNESSPASLFRLYVDYGRYAEATNLLVEYVESLSSVRPADVIRRKRPCAVWFPYTTVERLWCLLDESIRLGHRTDQCEKLKKLLHGVLLNHLNILKVDSDDIRSSSS</sequence>
<dbReference type="Pfam" id="PF11715">
    <property type="entry name" value="Beta-prop_Nup120_160"/>
    <property type="match status" value="1"/>
</dbReference>
<organism evidence="8 9">
    <name type="scientific">Penstemon smallii</name>
    <dbReference type="NCBI Taxonomy" id="265156"/>
    <lineage>
        <taxon>Eukaryota</taxon>
        <taxon>Viridiplantae</taxon>
        <taxon>Streptophyta</taxon>
        <taxon>Embryophyta</taxon>
        <taxon>Tracheophyta</taxon>
        <taxon>Spermatophyta</taxon>
        <taxon>Magnoliopsida</taxon>
        <taxon>eudicotyledons</taxon>
        <taxon>Gunneridae</taxon>
        <taxon>Pentapetalae</taxon>
        <taxon>asterids</taxon>
        <taxon>lamiids</taxon>
        <taxon>Lamiales</taxon>
        <taxon>Plantaginaceae</taxon>
        <taxon>Cheloneae</taxon>
        <taxon>Penstemon</taxon>
    </lineage>
</organism>
<evidence type="ECO:0000313" key="8">
    <source>
        <dbReference type="EMBL" id="KAL3814582.1"/>
    </source>
</evidence>
<dbReference type="EMBL" id="JBJXBP010000008">
    <property type="protein sequence ID" value="KAL3814582.1"/>
    <property type="molecule type" value="Genomic_DNA"/>
</dbReference>
<dbReference type="InterPro" id="IPR056535">
    <property type="entry name" value="TPR_NUP160_M"/>
</dbReference>
<evidence type="ECO:0000313" key="9">
    <source>
        <dbReference type="Proteomes" id="UP001634393"/>
    </source>
</evidence>
<dbReference type="InterPro" id="IPR059141">
    <property type="entry name" value="Beta-prop_Nup120_160"/>
</dbReference>
<keyword evidence="3" id="KW-0539">Nucleus</keyword>
<evidence type="ECO:0000259" key="4">
    <source>
        <dbReference type="Pfam" id="PF11715"/>
    </source>
</evidence>
<dbReference type="Pfam" id="PF23354">
    <property type="entry name" value="TPR_NUP160_120_M"/>
    <property type="match status" value="1"/>
</dbReference>
<comment type="caution">
    <text evidence="8">The sequence shown here is derived from an EMBL/GenBank/DDBJ whole genome shotgun (WGS) entry which is preliminary data.</text>
</comment>
<protein>
    <recommendedName>
        <fullName evidence="10">Nuclear pore complex protein NUP160</fullName>
    </recommendedName>
</protein>
<proteinExistence type="predicted"/>
<dbReference type="GO" id="GO:0005643">
    <property type="term" value="C:nuclear pore"/>
    <property type="evidence" value="ECO:0007669"/>
    <property type="project" value="UniProtKB-ARBA"/>
</dbReference>
<dbReference type="Proteomes" id="UP001634393">
    <property type="component" value="Unassembled WGS sequence"/>
</dbReference>
<dbReference type="GO" id="GO:0006913">
    <property type="term" value="P:nucleocytoplasmic transport"/>
    <property type="evidence" value="ECO:0007669"/>
    <property type="project" value="UniProtKB-ARBA"/>
</dbReference>
<feature type="domain" description="NUP160 helical" evidence="5">
    <location>
        <begin position="543"/>
        <end position="731"/>
    </location>
</feature>
<dbReference type="InterPro" id="IPR021717">
    <property type="entry name" value="Nucleoporin_Nup160"/>
</dbReference>
<name>A0ABD3RR13_9LAMI</name>
<dbReference type="InterPro" id="IPR036322">
    <property type="entry name" value="WD40_repeat_dom_sf"/>
</dbReference>
<feature type="domain" description="NUP160 middle TPR" evidence="7">
    <location>
        <begin position="958"/>
        <end position="1161"/>
    </location>
</feature>
<dbReference type="InterPro" id="IPR035192">
    <property type="entry name" value="NUP160_hel_plant"/>
</dbReference>
<feature type="domain" description="NUP160 C-terminal TPR" evidence="6">
    <location>
        <begin position="1211"/>
        <end position="1474"/>
    </location>
</feature>
<comment type="subcellular location">
    <subcellularLocation>
        <location evidence="1">Nucleus</location>
    </subcellularLocation>
</comment>
<dbReference type="SUPFAM" id="SSF50978">
    <property type="entry name" value="WD40 repeat-like"/>
    <property type="match status" value="1"/>
</dbReference>
<gene>
    <name evidence="8" type="ORF">ACJIZ3_015850</name>
</gene>
<evidence type="ECO:0000259" key="6">
    <source>
        <dbReference type="Pfam" id="PF23347"/>
    </source>
</evidence>
<evidence type="ECO:0000259" key="7">
    <source>
        <dbReference type="Pfam" id="PF23354"/>
    </source>
</evidence>
<dbReference type="Pfam" id="PF17238">
    <property type="entry name" value="NUP160_helical_2"/>
    <property type="match status" value="1"/>
</dbReference>